<dbReference type="STRING" id="1035707.SAMN05216552_10663"/>
<keyword evidence="2" id="KW-0963">Cytoplasm</keyword>
<dbReference type="PROSITE" id="PS51755">
    <property type="entry name" value="OMPR_PHOB"/>
    <property type="match status" value="1"/>
</dbReference>
<feature type="DNA-binding region" description="OmpR/PhoB-type" evidence="9">
    <location>
        <begin position="126"/>
        <end position="225"/>
    </location>
</feature>
<dbReference type="InterPro" id="IPR011006">
    <property type="entry name" value="CheY-like_superfamily"/>
</dbReference>
<dbReference type="EMBL" id="FPBO01000066">
    <property type="protein sequence ID" value="SFV17508.1"/>
    <property type="molecule type" value="Genomic_DNA"/>
</dbReference>
<reference evidence="13" key="1">
    <citation type="submission" date="2016-10" db="EMBL/GenBank/DDBJ databases">
        <authorList>
            <person name="Varghese N."/>
            <person name="Submissions S."/>
        </authorList>
    </citation>
    <scope>NUCLEOTIDE SEQUENCE [LARGE SCALE GENOMIC DNA]</scope>
    <source>
        <strain evidence="13">CGMCC 1.11014</strain>
    </source>
</reference>
<feature type="modified residue" description="4-aspartylphosphate" evidence="8">
    <location>
        <position position="51"/>
    </location>
</feature>
<dbReference type="InterPro" id="IPR001789">
    <property type="entry name" value="Sig_transdc_resp-reg_receiver"/>
</dbReference>
<organism evidence="12 13">
    <name type="scientific">Pseudoduganella namucuonensis</name>
    <dbReference type="NCBI Taxonomy" id="1035707"/>
    <lineage>
        <taxon>Bacteria</taxon>
        <taxon>Pseudomonadati</taxon>
        <taxon>Pseudomonadota</taxon>
        <taxon>Betaproteobacteria</taxon>
        <taxon>Burkholderiales</taxon>
        <taxon>Oxalobacteraceae</taxon>
        <taxon>Telluria group</taxon>
        <taxon>Pseudoduganella</taxon>
    </lineage>
</organism>
<dbReference type="OrthoDB" id="6007214at2"/>
<dbReference type="PROSITE" id="PS50110">
    <property type="entry name" value="RESPONSE_REGULATORY"/>
    <property type="match status" value="1"/>
</dbReference>
<keyword evidence="7" id="KW-0804">Transcription</keyword>
<dbReference type="CDD" id="cd00383">
    <property type="entry name" value="trans_reg_C"/>
    <property type="match status" value="1"/>
</dbReference>
<evidence type="ECO:0000259" key="10">
    <source>
        <dbReference type="PROSITE" id="PS50110"/>
    </source>
</evidence>
<dbReference type="GO" id="GO:0000156">
    <property type="term" value="F:phosphorelay response regulator activity"/>
    <property type="evidence" value="ECO:0007669"/>
    <property type="project" value="TreeGrafter"/>
</dbReference>
<feature type="domain" description="OmpR/PhoB-type" evidence="11">
    <location>
        <begin position="126"/>
        <end position="225"/>
    </location>
</feature>
<sequence>MNIACLIRDASVLEQVGTAFKRAGFDCVPYAAEAQLFRALQRQSADLILIDFAEPPEADDSVLSWLKCRTGDHTPVLGLSAAGCARVAALVLDCGADDVLARPFDTAELVMRARVLTRRGNRAGTRRMIELGGFTLDRASGKFAYAGAAIELTPREFSMAWMFFSSPGIYISRETIGATIWSADSEVAGRTIEQHVYKLRKKLRLGPERGIIIRTAYSQGYRLELVGGDKETGHNHVHHASGPP</sequence>
<proteinExistence type="predicted"/>
<evidence type="ECO:0000256" key="6">
    <source>
        <dbReference type="ARBA" id="ARBA00023125"/>
    </source>
</evidence>
<evidence type="ECO:0000256" key="5">
    <source>
        <dbReference type="ARBA" id="ARBA00023015"/>
    </source>
</evidence>
<dbReference type="Gene3D" id="3.40.50.2300">
    <property type="match status" value="1"/>
</dbReference>
<dbReference type="PANTHER" id="PTHR48111:SF35">
    <property type="entry name" value="TRANSCRIPTIONAL REGULATORY PROTEIN QSEB"/>
    <property type="match status" value="1"/>
</dbReference>
<dbReference type="AlphaFoldDB" id="A0A1I7M6F6"/>
<evidence type="ECO:0000256" key="7">
    <source>
        <dbReference type="ARBA" id="ARBA00023163"/>
    </source>
</evidence>
<dbReference type="PANTHER" id="PTHR48111">
    <property type="entry name" value="REGULATOR OF RPOS"/>
    <property type="match status" value="1"/>
</dbReference>
<dbReference type="Proteomes" id="UP000199391">
    <property type="component" value="Unassembled WGS sequence"/>
</dbReference>
<dbReference type="InterPro" id="IPR016032">
    <property type="entry name" value="Sig_transdc_resp-reg_C-effctor"/>
</dbReference>
<dbReference type="GO" id="GO:0000976">
    <property type="term" value="F:transcription cis-regulatory region binding"/>
    <property type="evidence" value="ECO:0007669"/>
    <property type="project" value="TreeGrafter"/>
</dbReference>
<evidence type="ECO:0000256" key="1">
    <source>
        <dbReference type="ARBA" id="ARBA00004496"/>
    </source>
</evidence>
<dbReference type="InterPro" id="IPR039420">
    <property type="entry name" value="WalR-like"/>
</dbReference>
<evidence type="ECO:0000256" key="4">
    <source>
        <dbReference type="ARBA" id="ARBA00023012"/>
    </source>
</evidence>
<dbReference type="Gene3D" id="1.10.10.10">
    <property type="entry name" value="Winged helix-like DNA-binding domain superfamily/Winged helix DNA-binding domain"/>
    <property type="match status" value="1"/>
</dbReference>
<dbReference type="SUPFAM" id="SSF52172">
    <property type="entry name" value="CheY-like"/>
    <property type="match status" value="1"/>
</dbReference>
<evidence type="ECO:0000256" key="9">
    <source>
        <dbReference type="PROSITE-ProRule" id="PRU01091"/>
    </source>
</evidence>
<protein>
    <submittedName>
        <fullName evidence="12">DNA-binding response regulator, OmpR family, contains REC and winged-helix (WHTH) domain</fullName>
    </submittedName>
</protein>
<dbReference type="InterPro" id="IPR036388">
    <property type="entry name" value="WH-like_DNA-bd_sf"/>
</dbReference>
<evidence type="ECO:0000256" key="2">
    <source>
        <dbReference type="ARBA" id="ARBA00022490"/>
    </source>
</evidence>
<comment type="subcellular location">
    <subcellularLocation>
        <location evidence="1">Cytoplasm</location>
    </subcellularLocation>
</comment>
<name>A0A1I7M6F6_9BURK</name>
<dbReference type="GO" id="GO:0032993">
    <property type="term" value="C:protein-DNA complex"/>
    <property type="evidence" value="ECO:0007669"/>
    <property type="project" value="TreeGrafter"/>
</dbReference>
<dbReference type="Pfam" id="PF00072">
    <property type="entry name" value="Response_reg"/>
    <property type="match status" value="1"/>
</dbReference>
<keyword evidence="4" id="KW-0902">Two-component regulatory system</keyword>
<evidence type="ECO:0000259" key="11">
    <source>
        <dbReference type="PROSITE" id="PS51755"/>
    </source>
</evidence>
<dbReference type="GO" id="GO:0005829">
    <property type="term" value="C:cytosol"/>
    <property type="evidence" value="ECO:0007669"/>
    <property type="project" value="TreeGrafter"/>
</dbReference>
<keyword evidence="5" id="KW-0805">Transcription regulation</keyword>
<evidence type="ECO:0000256" key="3">
    <source>
        <dbReference type="ARBA" id="ARBA00022553"/>
    </source>
</evidence>
<keyword evidence="13" id="KW-1185">Reference proteome</keyword>
<gene>
    <name evidence="12" type="ORF">SAMN05216552_10663</name>
</gene>
<evidence type="ECO:0000256" key="8">
    <source>
        <dbReference type="PROSITE-ProRule" id="PRU00169"/>
    </source>
</evidence>
<dbReference type="SUPFAM" id="SSF46894">
    <property type="entry name" value="C-terminal effector domain of the bipartite response regulators"/>
    <property type="match status" value="1"/>
</dbReference>
<feature type="domain" description="Response regulatory" evidence="10">
    <location>
        <begin position="2"/>
        <end position="117"/>
    </location>
</feature>
<dbReference type="SMART" id="SM00862">
    <property type="entry name" value="Trans_reg_C"/>
    <property type="match status" value="1"/>
</dbReference>
<dbReference type="Pfam" id="PF00486">
    <property type="entry name" value="Trans_reg_C"/>
    <property type="match status" value="1"/>
</dbReference>
<evidence type="ECO:0000313" key="12">
    <source>
        <dbReference type="EMBL" id="SFV17508.1"/>
    </source>
</evidence>
<keyword evidence="3 8" id="KW-0597">Phosphoprotein</keyword>
<dbReference type="RefSeq" id="WP_093561454.1">
    <property type="nucleotide sequence ID" value="NZ_FPBO01000066.1"/>
</dbReference>
<evidence type="ECO:0000313" key="13">
    <source>
        <dbReference type="Proteomes" id="UP000199391"/>
    </source>
</evidence>
<dbReference type="InterPro" id="IPR001867">
    <property type="entry name" value="OmpR/PhoB-type_DNA-bd"/>
</dbReference>
<accession>A0A1I7M6F6</accession>
<dbReference type="GO" id="GO:0006355">
    <property type="term" value="P:regulation of DNA-templated transcription"/>
    <property type="evidence" value="ECO:0007669"/>
    <property type="project" value="InterPro"/>
</dbReference>
<keyword evidence="6 9" id="KW-0238">DNA-binding</keyword>